<reference evidence="1 2" key="1">
    <citation type="journal article" date="2023" name="Sci. Data">
        <title>Genome assembly of the Korean intertidal mud-creeper Batillaria attramentaria.</title>
        <authorList>
            <person name="Patra A.K."/>
            <person name="Ho P.T."/>
            <person name="Jun S."/>
            <person name="Lee S.J."/>
            <person name="Kim Y."/>
            <person name="Won Y.J."/>
        </authorList>
    </citation>
    <scope>NUCLEOTIDE SEQUENCE [LARGE SCALE GENOMIC DNA]</scope>
    <source>
        <strain evidence="1">Wonlab-2016</strain>
    </source>
</reference>
<name>A0ABD0JXZ6_9CAEN</name>
<sequence>RHVPVVSCARIRSGYAYGSQYEQRSPCHFHTVTLPLYNFPQITREVGMMVESASGDTTNQHLCIEARRA</sequence>
<comment type="caution">
    <text evidence="1">The sequence shown here is derived from an EMBL/GenBank/DDBJ whole genome shotgun (WGS) entry which is preliminary data.</text>
</comment>
<protein>
    <submittedName>
        <fullName evidence="1">Uncharacterized protein</fullName>
    </submittedName>
</protein>
<dbReference type="AlphaFoldDB" id="A0ABD0JXZ6"/>
<keyword evidence="2" id="KW-1185">Reference proteome</keyword>
<gene>
    <name evidence="1" type="ORF">BaRGS_00028774</name>
</gene>
<dbReference type="Proteomes" id="UP001519460">
    <property type="component" value="Unassembled WGS sequence"/>
</dbReference>
<feature type="non-terminal residue" evidence="1">
    <location>
        <position position="1"/>
    </location>
</feature>
<proteinExistence type="predicted"/>
<evidence type="ECO:0000313" key="1">
    <source>
        <dbReference type="EMBL" id="KAK7479947.1"/>
    </source>
</evidence>
<evidence type="ECO:0000313" key="2">
    <source>
        <dbReference type="Proteomes" id="UP001519460"/>
    </source>
</evidence>
<dbReference type="EMBL" id="JACVVK020000291">
    <property type="protein sequence ID" value="KAK7479947.1"/>
    <property type="molecule type" value="Genomic_DNA"/>
</dbReference>
<accession>A0ABD0JXZ6</accession>
<organism evidence="1 2">
    <name type="scientific">Batillaria attramentaria</name>
    <dbReference type="NCBI Taxonomy" id="370345"/>
    <lineage>
        <taxon>Eukaryota</taxon>
        <taxon>Metazoa</taxon>
        <taxon>Spiralia</taxon>
        <taxon>Lophotrochozoa</taxon>
        <taxon>Mollusca</taxon>
        <taxon>Gastropoda</taxon>
        <taxon>Caenogastropoda</taxon>
        <taxon>Sorbeoconcha</taxon>
        <taxon>Cerithioidea</taxon>
        <taxon>Batillariidae</taxon>
        <taxon>Batillaria</taxon>
    </lineage>
</organism>